<dbReference type="Pfam" id="PF12686">
    <property type="entry name" value="DUF3800"/>
    <property type="match status" value="1"/>
</dbReference>
<dbReference type="OrthoDB" id="7827169at2"/>
<organism evidence="1 2">
    <name type="scientific">Roseibium suaedae</name>
    <dbReference type="NCBI Taxonomy" id="735517"/>
    <lineage>
        <taxon>Bacteria</taxon>
        <taxon>Pseudomonadati</taxon>
        <taxon>Pseudomonadota</taxon>
        <taxon>Alphaproteobacteria</taxon>
        <taxon>Hyphomicrobiales</taxon>
        <taxon>Stappiaceae</taxon>
        <taxon>Roseibium</taxon>
    </lineage>
</organism>
<dbReference type="AlphaFoldDB" id="A0A1M7KLC1"/>
<dbReference type="EMBL" id="FRBW01000003">
    <property type="protein sequence ID" value="SHM66171.1"/>
    <property type="molecule type" value="Genomic_DNA"/>
</dbReference>
<evidence type="ECO:0008006" key="3">
    <source>
        <dbReference type="Google" id="ProtNLM"/>
    </source>
</evidence>
<dbReference type="Proteomes" id="UP000186002">
    <property type="component" value="Unassembled WGS sequence"/>
</dbReference>
<accession>A0A1M7KLC1</accession>
<name>A0A1M7KLC1_9HYPH</name>
<evidence type="ECO:0000313" key="2">
    <source>
        <dbReference type="Proteomes" id="UP000186002"/>
    </source>
</evidence>
<sequence>MKFIYFDESGSRDEGDVFVMCGLMVDAYKLRKKTADFDEMFAALLTRHPGSGTELKTKRFINGKGGWRAVPAQERKAFLTDVCRLAVSNGGKLFGIGLSFEAFDAAIDAGYGHPFGNNYWLASSMFSSALVQKKMQGVKNSKGLTVVIMDDNKVDMPKLSDGLYNAEAWYDPLYQIRGRRRGKPIWIDRKPTDRFDHIINTAFAIKSDHSSLVQVADAICYVYRRHLELKTADEIWDGEQEFYQDLVAILEPHRDKLGQAPTASSVSFFKAACHPDWVI</sequence>
<evidence type="ECO:0000313" key="1">
    <source>
        <dbReference type="EMBL" id="SHM66171.1"/>
    </source>
</evidence>
<dbReference type="STRING" id="735517.SAMN05444272_2898"/>
<proteinExistence type="predicted"/>
<keyword evidence="2" id="KW-1185">Reference proteome</keyword>
<dbReference type="RefSeq" id="WP_073014035.1">
    <property type="nucleotide sequence ID" value="NZ_FRBW01000003.1"/>
</dbReference>
<protein>
    <recommendedName>
        <fullName evidence="3">DUF3800 domain-containing protein</fullName>
    </recommendedName>
</protein>
<reference evidence="1 2" key="1">
    <citation type="submission" date="2016-11" db="EMBL/GenBank/DDBJ databases">
        <authorList>
            <person name="Jaros S."/>
            <person name="Januszkiewicz K."/>
            <person name="Wedrychowicz H."/>
        </authorList>
    </citation>
    <scope>NUCLEOTIDE SEQUENCE [LARGE SCALE GENOMIC DNA]</scope>
    <source>
        <strain evidence="1 2">DSM 22153</strain>
    </source>
</reference>
<gene>
    <name evidence="1" type="ORF">SAMN05444272_2898</name>
</gene>
<dbReference type="InterPro" id="IPR024524">
    <property type="entry name" value="DUF3800"/>
</dbReference>